<dbReference type="EMBL" id="BDQF01000613">
    <property type="protein sequence ID" value="GAW84677.1"/>
    <property type="molecule type" value="Genomic_DNA"/>
</dbReference>
<keyword evidence="2" id="KW-1185">Reference proteome</keyword>
<accession>A0A1Y1JUA0</accession>
<protein>
    <submittedName>
        <fullName evidence="1">Variable surface protein</fullName>
    </submittedName>
</protein>
<evidence type="ECO:0000313" key="1">
    <source>
        <dbReference type="EMBL" id="GAW84677.1"/>
    </source>
</evidence>
<dbReference type="RefSeq" id="XP_028547266.1">
    <property type="nucleotide sequence ID" value="XM_028691465.1"/>
</dbReference>
<dbReference type="GeneID" id="39745485"/>
<comment type="caution">
    <text evidence="1">The sequence shown here is derived from an EMBL/GenBank/DDBJ whole genome shotgun (WGS) entry which is preliminary data.</text>
</comment>
<dbReference type="Proteomes" id="UP000195521">
    <property type="component" value="Unassembled WGS sequence"/>
</dbReference>
<dbReference type="Pfam" id="PF05795">
    <property type="entry name" value="Plasmodium_Vir"/>
    <property type="match status" value="1"/>
</dbReference>
<feature type="non-terminal residue" evidence="1">
    <location>
        <position position="272"/>
    </location>
</feature>
<reference evidence="2" key="1">
    <citation type="submission" date="2017-04" db="EMBL/GenBank/DDBJ databases">
        <title>Plasmodium gonderi genome.</title>
        <authorList>
            <person name="Arisue N."/>
            <person name="Honma H."/>
            <person name="Kawai S."/>
            <person name="Tougan T."/>
            <person name="Tanabe K."/>
            <person name="Horii T."/>
        </authorList>
    </citation>
    <scope>NUCLEOTIDE SEQUENCE [LARGE SCALE GENOMIC DNA]</scope>
    <source>
        <strain evidence="2">ATCC 30045</strain>
    </source>
</reference>
<name>A0A1Y1JUA0_PLAGO</name>
<dbReference type="InterPro" id="IPR008780">
    <property type="entry name" value="Plasmodium_Vir"/>
</dbReference>
<evidence type="ECO:0000313" key="2">
    <source>
        <dbReference type="Proteomes" id="UP000195521"/>
    </source>
</evidence>
<dbReference type="AlphaFoldDB" id="A0A1Y1JUA0"/>
<organism evidence="1 2">
    <name type="scientific">Plasmodium gonderi</name>
    <dbReference type="NCBI Taxonomy" id="77519"/>
    <lineage>
        <taxon>Eukaryota</taxon>
        <taxon>Sar</taxon>
        <taxon>Alveolata</taxon>
        <taxon>Apicomplexa</taxon>
        <taxon>Aconoidasida</taxon>
        <taxon>Haemosporida</taxon>
        <taxon>Plasmodiidae</taxon>
        <taxon>Plasmodium</taxon>
        <taxon>Plasmodium (Plasmodium)</taxon>
    </lineage>
</organism>
<dbReference type="OrthoDB" id="387985at2759"/>
<sequence>MADKESKTFNITHLPSAKFYVMLDNNSMGLRELQYCKGFPNNYGTKGQIRKLCIKYINYLKKQAQIFRKPEYKNMNCNSLTYWLYHKLSRTPNMDKKNCSRALSDIYDMWRRATMSVTSSDAISCKPYLKITTYHDNWDHAKKLFDYSMDFNYLRDMKNDFKEKCDKLCAYLNEIADIYKKYKDVCILKNEQMCPVWGIEYEKYNPEDFLDRFKCRDDEEKPVTIEQVDSEEEVEEVLSVHDGFSDTPLSIMDYQQSYEIKKDESKPLSTFG</sequence>
<proteinExistence type="predicted"/>
<gene>
    <name evidence="1" type="ORF">PGO_004355</name>
</gene>